<sequence length="33" mass="3675">MDGDSHGREPNRNMTDRANAAVFAGDISVLFYF</sequence>
<protein>
    <submittedName>
        <fullName evidence="1">Uncharacterized protein</fullName>
    </submittedName>
</protein>
<gene>
    <name evidence="1" type="ORF">SAMN05216508_1109</name>
</gene>
<accession>A0A1I7GXU0</accession>
<reference evidence="1 2" key="1">
    <citation type="submission" date="2016-10" db="EMBL/GenBank/DDBJ databases">
        <authorList>
            <person name="de Groot N.N."/>
        </authorList>
    </citation>
    <scope>NUCLEOTIDE SEQUENCE [LARGE SCALE GENOMIC DNA]</scope>
    <source>
        <strain evidence="1 2">KHGC13</strain>
    </source>
</reference>
<proteinExistence type="predicted"/>
<dbReference type="STRING" id="155865.SAMN05216515_11143"/>
<evidence type="ECO:0000313" key="1">
    <source>
        <dbReference type="EMBL" id="SFU53267.1"/>
    </source>
</evidence>
<keyword evidence="2" id="KW-1185">Reference proteome</keyword>
<organism evidence="1 2">
    <name type="scientific">Eubacterium pyruvativorans</name>
    <dbReference type="NCBI Taxonomy" id="155865"/>
    <lineage>
        <taxon>Bacteria</taxon>
        <taxon>Bacillati</taxon>
        <taxon>Bacillota</taxon>
        <taxon>Clostridia</taxon>
        <taxon>Eubacteriales</taxon>
        <taxon>Eubacteriaceae</taxon>
        <taxon>Eubacterium</taxon>
    </lineage>
</organism>
<evidence type="ECO:0000313" key="2">
    <source>
        <dbReference type="Proteomes" id="UP000198817"/>
    </source>
</evidence>
<dbReference type="EMBL" id="FPBT01000010">
    <property type="protein sequence ID" value="SFU53267.1"/>
    <property type="molecule type" value="Genomic_DNA"/>
</dbReference>
<dbReference type="AlphaFoldDB" id="A0A1I7GXU0"/>
<name>A0A1I7GXU0_9FIRM</name>
<dbReference type="Proteomes" id="UP000198817">
    <property type="component" value="Unassembled WGS sequence"/>
</dbReference>